<evidence type="ECO:0000256" key="1">
    <source>
        <dbReference type="SAM" id="MobiDB-lite"/>
    </source>
</evidence>
<dbReference type="InterPro" id="IPR052897">
    <property type="entry name" value="Sec-Metab_Biosynth_Hydrolase"/>
</dbReference>
<dbReference type="PANTHER" id="PTHR37017:SF13">
    <property type="entry name" value="AB HYDROLASE-1 DOMAIN-CONTAINING PROTEIN"/>
    <property type="match status" value="1"/>
</dbReference>
<sequence>MPFPAPKPTILLVHGSWHTPDIYAPLLQTLNARGFETHCPQLPTASPEYLLLDPANPSRDQPPPPDGHPVQTADAEVLVAILFQLVEEESKQVLVVAHSSGGWSSNEAILPAYQCPVRQKAGKSGGVLGIFCISALLCPPGESVLSTMLSALSSSRLDTDLAKVFTFHPHGISTVKNPADSFFHDLVEQGRMREVDEYSHMLSACPTLTTGPTNDAMSDVRVGYLVCESDRVLPAKAQESMIRGLEERRGKEVARYRCEGGHECFLAYTEVVARQIEKFVGPCLET</sequence>
<evidence type="ECO:0000259" key="2">
    <source>
        <dbReference type="Pfam" id="PF12697"/>
    </source>
</evidence>
<keyword evidence="4" id="KW-1185">Reference proteome</keyword>
<organism evidence="3 4">
    <name type="scientific">Lophiostoma macrostomum CBS 122681</name>
    <dbReference type="NCBI Taxonomy" id="1314788"/>
    <lineage>
        <taxon>Eukaryota</taxon>
        <taxon>Fungi</taxon>
        <taxon>Dikarya</taxon>
        <taxon>Ascomycota</taxon>
        <taxon>Pezizomycotina</taxon>
        <taxon>Dothideomycetes</taxon>
        <taxon>Pleosporomycetidae</taxon>
        <taxon>Pleosporales</taxon>
        <taxon>Lophiostomataceae</taxon>
        <taxon>Lophiostoma</taxon>
    </lineage>
</organism>
<evidence type="ECO:0000313" key="4">
    <source>
        <dbReference type="Proteomes" id="UP000799324"/>
    </source>
</evidence>
<dbReference type="InterPro" id="IPR029058">
    <property type="entry name" value="AB_hydrolase_fold"/>
</dbReference>
<dbReference type="Proteomes" id="UP000799324">
    <property type="component" value="Unassembled WGS sequence"/>
</dbReference>
<feature type="region of interest" description="Disordered" evidence="1">
    <location>
        <begin position="50"/>
        <end position="71"/>
    </location>
</feature>
<evidence type="ECO:0000313" key="3">
    <source>
        <dbReference type="EMBL" id="KAF2649600.1"/>
    </source>
</evidence>
<dbReference type="InterPro" id="IPR000073">
    <property type="entry name" value="AB_hydrolase_1"/>
</dbReference>
<dbReference type="Gene3D" id="3.40.50.1820">
    <property type="entry name" value="alpha/beta hydrolase"/>
    <property type="match status" value="1"/>
</dbReference>
<feature type="domain" description="AB hydrolase-1" evidence="2">
    <location>
        <begin position="10"/>
        <end position="273"/>
    </location>
</feature>
<dbReference type="SUPFAM" id="SSF53474">
    <property type="entry name" value="alpha/beta-Hydrolases"/>
    <property type="match status" value="1"/>
</dbReference>
<dbReference type="AlphaFoldDB" id="A0A6A6SPP8"/>
<reference evidence="3" key="1">
    <citation type="journal article" date="2020" name="Stud. Mycol.">
        <title>101 Dothideomycetes genomes: a test case for predicting lifestyles and emergence of pathogens.</title>
        <authorList>
            <person name="Haridas S."/>
            <person name="Albert R."/>
            <person name="Binder M."/>
            <person name="Bloem J."/>
            <person name="Labutti K."/>
            <person name="Salamov A."/>
            <person name="Andreopoulos B."/>
            <person name="Baker S."/>
            <person name="Barry K."/>
            <person name="Bills G."/>
            <person name="Bluhm B."/>
            <person name="Cannon C."/>
            <person name="Castanera R."/>
            <person name="Culley D."/>
            <person name="Daum C."/>
            <person name="Ezra D."/>
            <person name="Gonzalez J."/>
            <person name="Henrissat B."/>
            <person name="Kuo A."/>
            <person name="Liang C."/>
            <person name="Lipzen A."/>
            <person name="Lutzoni F."/>
            <person name="Magnuson J."/>
            <person name="Mondo S."/>
            <person name="Nolan M."/>
            <person name="Ohm R."/>
            <person name="Pangilinan J."/>
            <person name="Park H.-J."/>
            <person name="Ramirez L."/>
            <person name="Alfaro M."/>
            <person name="Sun H."/>
            <person name="Tritt A."/>
            <person name="Yoshinaga Y."/>
            <person name="Zwiers L.-H."/>
            <person name="Turgeon B."/>
            <person name="Goodwin S."/>
            <person name="Spatafora J."/>
            <person name="Crous P."/>
            <person name="Grigoriev I."/>
        </authorList>
    </citation>
    <scope>NUCLEOTIDE SEQUENCE</scope>
    <source>
        <strain evidence="3">CBS 122681</strain>
    </source>
</reference>
<dbReference type="GO" id="GO:0016787">
    <property type="term" value="F:hydrolase activity"/>
    <property type="evidence" value="ECO:0007669"/>
    <property type="project" value="UniProtKB-KW"/>
</dbReference>
<gene>
    <name evidence="3" type="ORF">K491DRAFT_697984</name>
</gene>
<dbReference type="EMBL" id="MU004486">
    <property type="protein sequence ID" value="KAF2649600.1"/>
    <property type="molecule type" value="Genomic_DNA"/>
</dbReference>
<dbReference type="OrthoDB" id="1263307at2759"/>
<name>A0A6A6SPP8_9PLEO</name>
<proteinExistence type="predicted"/>
<keyword evidence="3" id="KW-0378">Hydrolase</keyword>
<dbReference type="PANTHER" id="PTHR37017">
    <property type="entry name" value="AB HYDROLASE-1 DOMAIN-CONTAINING PROTEIN-RELATED"/>
    <property type="match status" value="1"/>
</dbReference>
<accession>A0A6A6SPP8</accession>
<dbReference type="Pfam" id="PF12697">
    <property type="entry name" value="Abhydrolase_6"/>
    <property type="match status" value="1"/>
</dbReference>
<protein>
    <submittedName>
        <fullName evidence="3">Alpha/beta-hydrolase</fullName>
    </submittedName>
</protein>